<organism evidence="2 3">
    <name type="scientific">Cymbomonas tetramitiformis</name>
    <dbReference type="NCBI Taxonomy" id="36881"/>
    <lineage>
        <taxon>Eukaryota</taxon>
        <taxon>Viridiplantae</taxon>
        <taxon>Chlorophyta</taxon>
        <taxon>Pyramimonadophyceae</taxon>
        <taxon>Pyramimonadales</taxon>
        <taxon>Pyramimonadaceae</taxon>
        <taxon>Cymbomonas</taxon>
    </lineage>
</organism>
<dbReference type="AlphaFoldDB" id="A0AAE0C3H7"/>
<evidence type="ECO:0000313" key="3">
    <source>
        <dbReference type="Proteomes" id="UP001190700"/>
    </source>
</evidence>
<dbReference type="EMBL" id="LGRX02029399">
    <property type="protein sequence ID" value="KAK3246875.1"/>
    <property type="molecule type" value="Genomic_DNA"/>
</dbReference>
<protein>
    <submittedName>
        <fullName evidence="2">Uncharacterized protein</fullName>
    </submittedName>
</protein>
<gene>
    <name evidence="2" type="ORF">CYMTET_43604</name>
</gene>
<keyword evidence="3" id="KW-1185">Reference proteome</keyword>
<dbReference type="Proteomes" id="UP001190700">
    <property type="component" value="Unassembled WGS sequence"/>
</dbReference>
<feature type="region of interest" description="Disordered" evidence="1">
    <location>
        <begin position="564"/>
        <end position="649"/>
    </location>
</feature>
<evidence type="ECO:0000256" key="1">
    <source>
        <dbReference type="SAM" id="MobiDB-lite"/>
    </source>
</evidence>
<sequence length="649" mass="72718">MLPLGSVGRAAVLRCSTLSKCDLAQSQTESLRNTKAMISRLFVLFSLVALVHSEALAKGRTELEEAIRHMAYAAALPPPAYTLDTNCTPPRETPSNCDQPANTGRRHSQPRKLVHMVLFSFEADTLEILLNEEAGLVDAFFLVECVRTHRGHRKPLMWPILKKQKRFQPFVNKVVHIALKDPQMVTPALMELQSPGKGPPTRNGYRPREERPRARARSNHIRERVARLREARQRGRKLMSLVAPTRVGGRSLLDIWAIESMATKEGANGARSWLSAHKAVLKGHMEHDDVFISGDTDEILGREALLNLKTCELKHNIVSGALWMPMGNLKKAFRPDWSLPGNHYSFPMPTIYRFGVLHNTIPNRKFRPPHREAYLTGGIHMTNPSFLPLHLLKDLTGTEHGGGVDQVIGLQSSTAQQLRGLERDWYDLKNNRKWAKRMVDTTALNEHDKKIVYWPWFLKCNPKRYPYWHGRPDERMPQVMRFLRRVGQPATGGSAADLLANLTFDKPPGFSAATSELSATAVPSTVQPELFQLNNESDAPLHTVANNESAVGPHVAPIASSEPWANRTEEPAPGSPEAQPSAQDGIPTLHEADQPNPEAKPDENIPSPETDAVIRSADAPAAPENTPRYPEKVARTFRLDRRRRHRISE</sequence>
<dbReference type="InterPro" id="IPR006813">
    <property type="entry name" value="Glyco_trans_17"/>
</dbReference>
<feature type="compositionally biased region" description="Basic residues" evidence="1">
    <location>
        <begin position="640"/>
        <end position="649"/>
    </location>
</feature>
<comment type="caution">
    <text evidence="2">The sequence shown here is derived from an EMBL/GenBank/DDBJ whole genome shotgun (WGS) entry which is preliminary data.</text>
</comment>
<dbReference type="PANTHER" id="PTHR12224">
    <property type="entry name" value="BETA-1,4-MANNOSYL-GLYCOPROTEIN BETA-1,4-N-ACETYLGLUCOSAMINYL-TRANSFERASE"/>
    <property type="match status" value="1"/>
</dbReference>
<dbReference type="GO" id="GO:0016020">
    <property type="term" value="C:membrane"/>
    <property type="evidence" value="ECO:0007669"/>
    <property type="project" value="InterPro"/>
</dbReference>
<dbReference type="PANTHER" id="PTHR12224:SF0">
    <property type="entry name" value="BETA-1,4-MANNOSYL-GLYCOPROTEIN 4-BETA-N-ACETYLGLUCOSAMINYLTRANSFERASE"/>
    <property type="match status" value="1"/>
</dbReference>
<accession>A0AAE0C3H7</accession>
<feature type="region of interest" description="Disordered" evidence="1">
    <location>
        <begin position="191"/>
        <end position="218"/>
    </location>
</feature>
<proteinExistence type="predicted"/>
<evidence type="ECO:0000313" key="2">
    <source>
        <dbReference type="EMBL" id="KAK3246875.1"/>
    </source>
</evidence>
<dbReference type="Pfam" id="PF04724">
    <property type="entry name" value="Glyco_transf_17"/>
    <property type="match status" value="1"/>
</dbReference>
<feature type="compositionally biased region" description="Basic and acidic residues" evidence="1">
    <location>
        <begin position="629"/>
        <end position="639"/>
    </location>
</feature>
<dbReference type="GO" id="GO:0003830">
    <property type="term" value="F:beta-1,4-mannosylglycoprotein 4-beta-N-acetylglucosaminyltransferase activity"/>
    <property type="evidence" value="ECO:0007669"/>
    <property type="project" value="InterPro"/>
</dbReference>
<name>A0AAE0C3H7_9CHLO</name>
<reference evidence="2 3" key="1">
    <citation type="journal article" date="2015" name="Genome Biol. Evol.">
        <title>Comparative Genomics of a Bacterivorous Green Alga Reveals Evolutionary Causalities and Consequences of Phago-Mixotrophic Mode of Nutrition.</title>
        <authorList>
            <person name="Burns J.A."/>
            <person name="Paasch A."/>
            <person name="Narechania A."/>
            <person name="Kim E."/>
        </authorList>
    </citation>
    <scope>NUCLEOTIDE SEQUENCE [LARGE SCALE GENOMIC DNA]</scope>
    <source>
        <strain evidence="2 3">PLY_AMNH</strain>
    </source>
</reference>
<dbReference type="GO" id="GO:0006044">
    <property type="term" value="P:N-acetylglucosamine metabolic process"/>
    <property type="evidence" value="ECO:0007669"/>
    <property type="project" value="TreeGrafter"/>
</dbReference>